<organism evidence="3 4">
    <name type="scientific">Streptomonospora wellingtoniae</name>
    <dbReference type="NCBI Taxonomy" id="3075544"/>
    <lineage>
        <taxon>Bacteria</taxon>
        <taxon>Bacillati</taxon>
        <taxon>Actinomycetota</taxon>
        <taxon>Actinomycetes</taxon>
        <taxon>Streptosporangiales</taxon>
        <taxon>Nocardiopsidaceae</taxon>
        <taxon>Streptomonospora</taxon>
    </lineage>
</organism>
<feature type="compositionally biased region" description="Pro residues" evidence="1">
    <location>
        <begin position="1"/>
        <end position="15"/>
    </location>
</feature>
<dbReference type="SUPFAM" id="SSF47413">
    <property type="entry name" value="lambda repressor-like DNA-binding domains"/>
    <property type="match status" value="1"/>
</dbReference>
<protein>
    <submittedName>
        <fullName evidence="3">Helix-turn-helix transcriptional regulator</fullName>
    </submittedName>
</protein>
<keyword evidence="4" id="KW-1185">Reference proteome</keyword>
<dbReference type="InterPro" id="IPR010982">
    <property type="entry name" value="Lambda_DNA-bd_dom_sf"/>
</dbReference>
<dbReference type="SMART" id="SM00530">
    <property type="entry name" value="HTH_XRE"/>
    <property type="match status" value="1"/>
</dbReference>
<reference evidence="4" key="1">
    <citation type="submission" date="2023-07" db="EMBL/GenBank/DDBJ databases">
        <title>30 novel species of actinomycetes from the DSMZ collection.</title>
        <authorList>
            <person name="Nouioui I."/>
        </authorList>
    </citation>
    <scope>NUCLEOTIDE SEQUENCE [LARGE SCALE GENOMIC DNA]</scope>
    <source>
        <strain evidence="4">DSM 45055</strain>
    </source>
</reference>
<feature type="region of interest" description="Disordered" evidence="1">
    <location>
        <begin position="1"/>
        <end position="65"/>
    </location>
</feature>
<accession>A0ABU2KQJ1</accession>
<proteinExistence type="predicted"/>
<dbReference type="InterPro" id="IPR043917">
    <property type="entry name" value="DUF5753"/>
</dbReference>
<feature type="compositionally biased region" description="Basic and acidic residues" evidence="1">
    <location>
        <begin position="43"/>
        <end position="59"/>
    </location>
</feature>
<evidence type="ECO:0000313" key="3">
    <source>
        <dbReference type="EMBL" id="MDT0301555.1"/>
    </source>
</evidence>
<feature type="domain" description="HTH cro/C1-type" evidence="2">
    <location>
        <begin position="47"/>
        <end position="102"/>
    </location>
</feature>
<dbReference type="RefSeq" id="WP_311544003.1">
    <property type="nucleotide sequence ID" value="NZ_JAVREK010000004.1"/>
</dbReference>
<dbReference type="Gene3D" id="1.10.260.40">
    <property type="entry name" value="lambda repressor-like DNA-binding domains"/>
    <property type="match status" value="1"/>
</dbReference>
<evidence type="ECO:0000256" key="1">
    <source>
        <dbReference type="SAM" id="MobiDB-lite"/>
    </source>
</evidence>
<evidence type="ECO:0000313" key="4">
    <source>
        <dbReference type="Proteomes" id="UP001183226"/>
    </source>
</evidence>
<dbReference type="EMBL" id="JAVREK010000004">
    <property type="protein sequence ID" value="MDT0301555.1"/>
    <property type="molecule type" value="Genomic_DNA"/>
</dbReference>
<comment type="caution">
    <text evidence="3">The sequence shown here is derived from an EMBL/GenBank/DDBJ whole genome shotgun (WGS) entry which is preliminary data.</text>
</comment>
<dbReference type="InterPro" id="IPR001387">
    <property type="entry name" value="Cro/C1-type_HTH"/>
</dbReference>
<sequence length="327" mass="36680">MPRAEPPCRPSPCGAPPYSGLPPEQEAQPVAAADNPTARRRRLGVELRRMRENAGKTGEEAAEAMSWSGSKLSRIERGQVATNSDDVRDLLELYGVEDPDARQSLVALARESRRRGWWHVYGDVMPERFDVYLGLEPEAGALRFFQAEIVPGLLQTADYARALMRAHPSPVSDDEIERRTELRMRRQEVVFSSSPPHIWALLDESILYRPVGGLSVMADQMRRLLDLDRNPQVTLQVLPYEAGAHSGLNGSFDILEFPDSDIHSPLLVHVENLTSSLYIEKAKEVAYYTAAFEHLRSAALHPDRTREVISEAEQRLRSGEEGETDES</sequence>
<dbReference type="Pfam" id="PF19054">
    <property type="entry name" value="DUF5753"/>
    <property type="match status" value="1"/>
</dbReference>
<name>A0ABU2KQJ1_9ACTN</name>
<evidence type="ECO:0000259" key="2">
    <source>
        <dbReference type="PROSITE" id="PS50943"/>
    </source>
</evidence>
<gene>
    <name evidence="3" type="ORF">RM446_05435</name>
</gene>
<dbReference type="CDD" id="cd00093">
    <property type="entry name" value="HTH_XRE"/>
    <property type="match status" value="1"/>
</dbReference>
<dbReference type="Proteomes" id="UP001183226">
    <property type="component" value="Unassembled WGS sequence"/>
</dbReference>
<dbReference type="Pfam" id="PF13560">
    <property type="entry name" value="HTH_31"/>
    <property type="match status" value="1"/>
</dbReference>
<feature type="compositionally biased region" description="Low complexity" evidence="1">
    <location>
        <begin position="22"/>
        <end position="33"/>
    </location>
</feature>
<dbReference type="PROSITE" id="PS50943">
    <property type="entry name" value="HTH_CROC1"/>
    <property type="match status" value="1"/>
</dbReference>